<organism evidence="3 4">
    <name type="scientific">Fictibacillus barbaricus</name>
    <dbReference type="NCBI Taxonomy" id="182136"/>
    <lineage>
        <taxon>Bacteria</taxon>
        <taxon>Bacillati</taxon>
        <taxon>Bacillota</taxon>
        <taxon>Bacilli</taxon>
        <taxon>Bacillales</taxon>
        <taxon>Fictibacillaceae</taxon>
        <taxon>Fictibacillus</taxon>
    </lineage>
</organism>
<comment type="caution">
    <text evidence="3">The sequence shown here is derived from an EMBL/GenBank/DDBJ whole genome shotgun (WGS) entry which is preliminary data.</text>
</comment>
<keyword evidence="2" id="KW-0472">Membrane</keyword>
<evidence type="ECO:0000313" key="3">
    <source>
        <dbReference type="EMBL" id="MDR7073405.1"/>
    </source>
</evidence>
<evidence type="ECO:0000256" key="1">
    <source>
        <dbReference type="SAM" id="MobiDB-lite"/>
    </source>
</evidence>
<evidence type="ECO:0000256" key="2">
    <source>
        <dbReference type="SAM" id="Phobius"/>
    </source>
</evidence>
<evidence type="ECO:0000313" key="4">
    <source>
        <dbReference type="Proteomes" id="UP001258181"/>
    </source>
</evidence>
<protein>
    <submittedName>
        <fullName evidence="3">Uncharacterized protein</fullName>
    </submittedName>
</protein>
<feature type="region of interest" description="Disordered" evidence="1">
    <location>
        <begin position="277"/>
        <end position="296"/>
    </location>
</feature>
<dbReference type="RefSeq" id="WP_310258899.1">
    <property type="nucleotide sequence ID" value="NZ_JAVDWA010000003.1"/>
</dbReference>
<dbReference type="EMBL" id="JAVDWA010000003">
    <property type="protein sequence ID" value="MDR7073405.1"/>
    <property type="molecule type" value="Genomic_DNA"/>
</dbReference>
<reference evidence="3 4" key="1">
    <citation type="submission" date="2023-07" db="EMBL/GenBank/DDBJ databases">
        <title>Sorghum-associated microbial communities from plants grown in Nebraska, USA.</title>
        <authorList>
            <person name="Schachtman D."/>
        </authorList>
    </citation>
    <scope>NUCLEOTIDE SEQUENCE [LARGE SCALE GENOMIC DNA]</scope>
    <source>
        <strain evidence="3 4">BE211</strain>
    </source>
</reference>
<proteinExistence type="predicted"/>
<keyword evidence="2" id="KW-1133">Transmembrane helix</keyword>
<keyword evidence="4" id="KW-1185">Reference proteome</keyword>
<gene>
    <name evidence="3" type="ORF">J2X07_002391</name>
</gene>
<feature type="transmembrane region" description="Helical" evidence="2">
    <location>
        <begin position="16"/>
        <end position="36"/>
    </location>
</feature>
<keyword evidence="2" id="KW-0812">Transmembrane</keyword>
<dbReference type="Proteomes" id="UP001258181">
    <property type="component" value="Unassembled WGS sequence"/>
</dbReference>
<name>A0ABU1U1Q0_9BACL</name>
<sequence>METQVNQNPGSKKRPIIIGLAIIALLAIGATAYAMFIDLSPRELYLKSEMNTFKTLNESVNDNFKDALSLQEKQAKEAYKSEARVSVDMDTEKLGAGGMEAAMIGSILKSSELKFTTQHDPKKEEGQVNMALTVNDADLVKADFYQNNKETALNVPAAYDKRVYFPNAKFGDVMRKFDPAYVGMEKLENFFKAYDGYITSEEERDDLFKEYAKVYADSIKEDNVKLKENVDFKGEKLRQLTVTLSEKETKDLIVNFLKKIESDDKLLDAMAEQASLSGGLPTGTMAPTPGAMSKEETKKELKNSLKEAQKAVKENASFPEGMKQVVLIDSDENVVKRDLKLSAAANGGEVIPMNYASESWTKDDVTNSSWTLNAGPEGQTVLADVKMQSEPKGKGMKRDIKAKFESAENGSTQGIGFHVKGEGTSEKSNWTAELVPAGDMPAQIPQATLEIEHKGDQNLDKDFANHDYKVRLISKDPSLGDLNVGLNIKTKTTFGKKLKFPELAEGKSVNLAEMSDAEMMGLMSEIQRNLQQFMGENASFMQGL</sequence>
<accession>A0ABU1U1Q0</accession>